<feature type="domain" description="GGDEF" evidence="2">
    <location>
        <begin position="408"/>
        <end position="536"/>
    </location>
</feature>
<feature type="transmembrane region" description="Helical" evidence="1">
    <location>
        <begin position="73"/>
        <end position="94"/>
    </location>
</feature>
<feature type="transmembrane region" description="Helical" evidence="1">
    <location>
        <begin position="204"/>
        <end position="225"/>
    </location>
</feature>
<dbReference type="InterPro" id="IPR029787">
    <property type="entry name" value="Nucleotide_cyclase"/>
</dbReference>
<reference evidence="3 4" key="1">
    <citation type="submission" date="2021-01" db="EMBL/GenBank/DDBJ databases">
        <title>Whole genome shotgun sequence of Asanoa iriomotensis NBRC 100142.</title>
        <authorList>
            <person name="Komaki H."/>
            <person name="Tamura T."/>
        </authorList>
    </citation>
    <scope>NUCLEOTIDE SEQUENCE [LARGE SCALE GENOMIC DNA]</scope>
    <source>
        <strain evidence="3 4">NBRC 100142</strain>
    </source>
</reference>
<keyword evidence="4" id="KW-1185">Reference proteome</keyword>
<evidence type="ECO:0000259" key="2">
    <source>
        <dbReference type="PROSITE" id="PS50887"/>
    </source>
</evidence>
<accession>A0ABQ4CDZ3</accession>
<dbReference type="CDD" id="cd01949">
    <property type="entry name" value="GGDEF"/>
    <property type="match status" value="1"/>
</dbReference>
<dbReference type="SUPFAM" id="SSF55073">
    <property type="entry name" value="Nucleotide cyclase"/>
    <property type="match status" value="1"/>
</dbReference>
<feature type="transmembrane region" description="Helical" evidence="1">
    <location>
        <begin position="50"/>
        <end position="67"/>
    </location>
</feature>
<dbReference type="PROSITE" id="PS50887">
    <property type="entry name" value="GGDEF"/>
    <property type="match status" value="1"/>
</dbReference>
<protein>
    <recommendedName>
        <fullName evidence="2">GGDEF domain-containing protein</fullName>
    </recommendedName>
</protein>
<organism evidence="3 4">
    <name type="scientific">Asanoa iriomotensis</name>
    <dbReference type="NCBI Taxonomy" id="234613"/>
    <lineage>
        <taxon>Bacteria</taxon>
        <taxon>Bacillati</taxon>
        <taxon>Actinomycetota</taxon>
        <taxon>Actinomycetes</taxon>
        <taxon>Micromonosporales</taxon>
        <taxon>Micromonosporaceae</taxon>
        <taxon>Asanoa</taxon>
    </lineage>
</organism>
<dbReference type="InterPro" id="IPR052163">
    <property type="entry name" value="DGC-Regulatory_Protein"/>
</dbReference>
<sequence>MDGASCPGRADEAPGPRYFDSLPWERSRRQARRTAYTPKRTWCDGSMDRVLAGVLATFAAAAILIWLGPEPAITSWSAQAVLEGTFAWLCWRLWRRPMADPLCRRFWGAAAIAGVLKSAGGVVRAVDFAIEPATAATHRTVPTVLVSLGSLVLLYFLLSRPPDLVGRERVRLWLDAATVLIATGVFVWSIALTGGEGATEPSEVAFSVVGAIIMVVSVFAIVRLLMTREAPFTRATGIVLCIAILLFGVEHALNPQLAAADSRGSYVLRLVPPLVLALAPCVEWTRGTLSRSVGPPRRVKVTVRLPFLAVAATQLMLVIQLPLDGLTIRSWGTVVGSVVLTAVVAVRQSVVLMENERLVRRLDESIEALGRQEEKLRHAANHDHLTGLANRAFFDHHAQRLGDGDAGSGRAVLLLDLNEFKMVNDRFGHHAGDDLLKMTATRLRRSVRPGDIVARLGGDEFSVLLADTTAEDAVAAAHRILGALAKPVRIDGRTLRPSASVGIAASDTKPFEALLRDADEAMYEAKRRNSGFYLHPDAAA</sequence>
<dbReference type="Gene3D" id="3.30.70.270">
    <property type="match status" value="1"/>
</dbReference>
<evidence type="ECO:0000256" key="1">
    <source>
        <dbReference type="SAM" id="Phobius"/>
    </source>
</evidence>
<dbReference type="SMART" id="SM00267">
    <property type="entry name" value="GGDEF"/>
    <property type="match status" value="1"/>
</dbReference>
<feature type="transmembrane region" description="Helical" evidence="1">
    <location>
        <begin position="170"/>
        <end position="192"/>
    </location>
</feature>
<dbReference type="Proteomes" id="UP000624325">
    <property type="component" value="Unassembled WGS sequence"/>
</dbReference>
<dbReference type="NCBIfam" id="TIGR00254">
    <property type="entry name" value="GGDEF"/>
    <property type="match status" value="1"/>
</dbReference>
<proteinExistence type="predicted"/>
<evidence type="ECO:0000313" key="3">
    <source>
        <dbReference type="EMBL" id="GIF60988.1"/>
    </source>
</evidence>
<feature type="transmembrane region" description="Helical" evidence="1">
    <location>
        <begin position="106"/>
        <end position="126"/>
    </location>
</feature>
<keyword evidence="1" id="KW-0472">Membrane</keyword>
<dbReference type="Pfam" id="PF00990">
    <property type="entry name" value="GGDEF"/>
    <property type="match status" value="1"/>
</dbReference>
<feature type="transmembrane region" description="Helical" evidence="1">
    <location>
        <begin position="138"/>
        <end position="158"/>
    </location>
</feature>
<dbReference type="EMBL" id="BONC01000084">
    <property type="protein sequence ID" value="GIF60988.1"/>
    <property type="molecule type" value="Genomic_DNA"/>
</dbReference>
<evidence type="ECO:0000313" key="4">
    <source>
        <dbReference type="Proteomes" id="UP000624325"/>
    </source>
</evidence>
<feature type="transmembrane region" description="Helical" evidence="1">
    <location>
        <begin position="237"/>
        <end position="254"/>
    </location>
</feature>
<name>A0ABQ4CDZ3_9ACTN</name>
<dbReference type="PANTHER" id="PTHR46663">
    <property type="entry name" value="DIGUANYLATE CYCLASE DGCT-RELATED"/>
    <property type="match status" value="1"/>
</dbReference>
<keyword evidence="1" id="KW-1133">Transmembrane helix</keyword>
<dbReference type="InterPro" id="IPR043128">
    <property type="entry name" value="Rev_trsase/Diguanyl_cyclase"/>
</dbReference>
<comment type="caution">
    <text evidence="3">The sequence shown here is derived from an EMBL/GenBank/DDBJ whole genome shotgun (WGS) entry which is preliminary data.</text>
</comment>
<dbReference type="InterPro" id="IPR000160">
    <property type="entry name" value="GGDEF_dom"/>
</dbReference>
<keyword evidence="1" id="KW-0812">Transmembrane</keyword>
<gene>
    <name evidence="3" type="ORF">Air01nite_70830</name>
</gene>
<dbReference type="PANTHER" id="PTHR46663:SF2">
    <property type="entry name" value="GGDEF DOMAIN-CONTAINING PROTEIN"/>
    <property type="match status" value="1"/>
</dbReference>